<dbReference type="SUPFAM" id="SSF56672">
    <property type="entry name" value="DNA/RNA polymerases"/>
    <property type="match status" value="1"/>
</dbReference>
<evidence type="ECO:0000259" key="2">
    <source>
        <dbReference type="PROSITE" id="PS50878"/>
    </source>
</evidence>
<proteinExistence type="inferred from homology"/>
<organism evidence="3 4">
    <name type="scientific">Marinomonas balearica</name>
    <dbReference type="NCBI Taxonomy" id="491947"/>
    <lineage>
        <taxon>Bacteria</taxon>
        <taxon>Pseudomonadati</taxon>
        <taxon>Pseudomonadota</taxon>
        <taxon>Gammaproteobacteria</taxon>
        <taxon>Oceanospirillales</taxon>
        <taxon>Oceanospirillaceae</taxon>
        <taxon>Marinomonas</taxon>
    </lineage>
</organism>
<dbReference type="PROSITE" id="PS50878">
    <property type="entry name" value="RT_POL"/>
    <property type="match status" value="1"/>
</dbReference>
<dbReference type="Proteomes" id="UP000294656">
    <property type="component" value="Unassembled WGS sequence"/>
</dbReference>
<comment type="similarity">
    <text evidence="1">Belongs to the bacterial reverse transcriptase family.</text>
</comment>
<dbReference type="PANTHER" id="PTHR34047">
    <property type="entry name" value="NUCLEAR INTRON MATURASE 1, MITOCHONDRIAL-RELATED"/>
    <property type="match status" value="1"/>
</dbReference>
<dbReference type="InterPro" id="IPR000477">
    <property type="entry name" value="RT_dom"/>
</dbReference>
<dbReference type="GO" id="GO:0003964">
    <property type="term" value="F:RNA-directed DNA polymerase activity"/>
    <property type="evidence" value="ECO:0007669"/>
    <property type="project" value="UniProtKB-KW"/>
</dbReference>
<evidence type="ECO:0000313" key="4">
    <source>
        <dbReference type="Proteomes" id="UP000294656"/>
    </source>
</evidence>
<dbReference type="RefSeq" id="WP_133502763.1">
    <property type="nucleotide sequence ID" value="NZ_SNXC01000009.1"/>
</dbReference>
<sequence>MEVSWQQLYSAAQQCRKGKAKGVQCQQYQARLLDNLFDTQSALQSHTWQPSPMRCFVASNGVKPREIHAPAYQDRVVHHLLVPLIMQLIEHKFIYGCAANIKEWGTHFAVDRLQRMFRQVDQGDKDGWFMQLDIHSFFYSIDLAILLRLLDRHLQRAVKDNRLKQSEAQDLYRLASLVFQPSQVLTRVQDQKILDRLPPHKRLHHCPPGKGLPIGNLTSQFFSNLYLNELDQFIKHQLKCRHYVRYVDDFVLVHQNKDQLEQWRQAIIGFLADKLALRLKPLQTLRPIKDGADFLGYIARPHYLLSRKRVLHSWQQRLHGWQSQYQQGGLFAPGSEALAQLRAWCASYLGHCGHVCLGTMFNTLEQGFPWLKYFLQYHNGQLIALYQPPKVRSFQQQWRWFRQYYADFCLLMQKGRHFVYAFPQQQSQQDMPLSVLKDFRTRLNSKAQPWIWVAEDGYAHARLKQRRLSLLSISDSMIELN</sequence>
<keyword evidence="3" id="KW-0695">RNA-directed DNA polymerase</keyword>
<dbReference type="AlphaFoldDB" id="A0A4R6MGL6"/>
<dbReference type="OrthoDB" id="9793236at2"/>
<dbReference type="CDD" id="cd01646">
    <property type="entry name" value="RT_Bac_retron_I"/>
    <property type="match status" value="1"/>
</dbReference>
<gene>
    <name evidence="3" type="ORF">DFP79_0953</name>
</gene>
<keyword evidence="4" id="KW-1185">Reference proteome</keyword>
<dbReference type="InterPro" id="IPR051083">
    <property type="entry name" value="GrpII_Intron_Splice-Mob/Def"/>
</dbReference>
<evidence type="ECO:0000256" key="1">
    <source>
        <dbReference type="ARBA" id="ARBA00034120"/>
    </source>
</evidence>
<reference evidence="3 4" key="1">
    <citation type="submission" date="2019-03" db="EMBL/GenBank/DDBJ databases">
        <title>Genomic Encyclopedia of Type Strains, Phase III (KMG-III): the genomes of soil and plant-associated and newly described type strains.</title>
        <authorList>
            <person name="Whitman W."/>
        </authorList>
    </citation>
    <scope>NUCLEOTIDE SEQUENCE [LARGE SCALE GENOMIC DNA]</scope>
    <source>
        <strain evidence="3 4">CECT 7378</strain>
    </source>
</reference>
<accession>A0A4R6MGL6</accession>
<dbReference type="Pfam" id="PF00078">
    <property type="entry name" value="RVT_1"/>
    <property type="match status" value="1"/>
</dbReference>
<comment type="caution">
    <text evidence="3">The sequence shown here is derived from an EMBL/GenBank/DDBJ whole genome shotgun (WGS) entry which is preliminary data.</text>
</comment>
<name>A0A4R6MGL6_9GAMM</name>
<evidence type="ECO:0000313" key="3">
    <source>
        <dbReference type="EMBL" id="TDO99940.1"/>
    </source>
</evidence>
<dbReference type="InterPro" id="IPR043502">
    <property type="entry name" value="DNA/RNA_pol_sf"/>
</dbReference>
<dbReference type="PANTHER" id="PTHR34047:SF8">
    <property type="entry name" value="PROTEIN YKFC"/>
    <property type="match status" value="1"/>
</dbReference>
<dbReference type="EMBL" id="SNXC01000009">
    <property type="protein sequence ID" value="TDO99940.1"/>
    <property type="molecule type" value="Genomic_DNA"/>
</dbReference>
<protein>
    <submittedName>
        <fullName evidence="3">Retron-type reverse transcriptase</fullName>
    </submittedName>
</protein>
<feature type="domain" description="Reverse transcriptase" evidence="2">
    <location>
        <begin position="1"/>
        <end position="299"/>
    </location>
</feature>
<keyword evidence="3" id="KW-0548">Nucleotidyltransferase</keyword>
<keyword evidence="3" id="KW-0808">Transferase</keyword>